<dbReference type="AlphaFoldDB" id="A0A7K1L110"/>
<dbReference type="InterPro" id="IPR036890">
    <property type="entry name" value="HATPase_C_sf"/>
</dbReference>
<protein>
    <recommendedName>
        <fullName evidence="2">Histidine kinase/HSP90-like ATPase domain-containing protein</fullName>
    </recommendedName>
</protein>
<feature type="domain" description="Histidine kinase/HSP90-like ATPase" evidence="2">
    <location>
        <begin position="30"/>
        <end position="131"/>
    </location>
</feature>
<dbReference type="InterPro" id="IPR003594">
    <property type="entry name" value="HATPase_dom"/>
</dbReference>
<dbReference type="InterPro" id="IPR050267">
    <property type="entry name" value="Anti-sigma-factor_SerPK"/>
</dbReference>
<dbReference type="GO" id="GO:0004674">
    <property type="term" value="F:protein serine/threonine kinase activity"/>
    <property type="evidence" value="ECO:0007669"/>
    <property type="project" value="UniProtKB-KW"/>
</dbReference>
<keyword evidence="1" id="KW-0418">Kinase</keyword>
<evidence type="ECO:0000259" key="2">
    <source>
        <dbReference type="Pfam" id="PF13581"/>
    </source>
</evidence>
<dbReference type="Gene3D" id="3.30.565.10">
    <property type="entry name" value="Histidine kinase-like ATPase, C-terminal domain"/>
    <property type="match status" value="1"/>
</dbReference>
<dbReference type="Pfam" id="PF13581">
    <property type="entry name" value="HATPase_c_2"/>
    <property type="match status" value="1"/>
</dbReference>
<dbReference type="CDD" id="cd16936">
    <property type="entry name" value="HATPase_RsbW-like"/>
    <property type="match status" value="1"/>
</dbReference>
<sequence length="134" mass="14417">MTCLAAPTGPGLVRTLIGFRLDEWGLSGIAGDVVLIAGELVANAVAAAPSKEIRVWVSREPHSVVLRVWDSSECMPIARPVKELGLDDIVPDARALERGRDGGWGLPIVVALSSECGVRRTPPSGKWVWARYTF</sequence>
<keyword evidence="4" id="KW-1185">Reference proteome</keyword>
<dbReference type="PANTHER" id="PTHR35526:SF3">
    <property type="entry name" value="ANTI-SIGMA-F FACTOR RSBW"/>
    <property type="match status" value="1"/>
</dbReference>
<dbReference type="RefSeq" id="WP_156217272.1">
    <property type="nucleotide sequence ID" value="NZ_WOFH01000005.1"/>
</dbReference>
<accession>A0A7K1L110</accession>
<keyword evidence="1" id="KW-0808">Transferase</keyword>
<comment type="caution">
    <text evidence="3">The sequence shown here is derived from an EMBL/GenBank/DDBJ whole genome shotgun (WGS) entry which is preliminary data.</text>
</comment>
<dbReference type="Proteomes" id="UP000432015">
    <property type="component" value="Unassembled WGS sequence"/>
</dbReference>
<dbReference type="EMBL" id="WOFH01000005">
    <property type="protein sequence ID" value="MUN38114.1"/>
    <property type="molecule type" value="Genomic_DNA"/>
</dbReference>
<name>A0A7K1L110_9ACTN</name>
<evidence type="ECO:0000313" key="3">
    <source>
        <dbReference type="EMBL" id="MUN38114.1"/>
    </source>
</evidence>
<gene>
    <name evidence="3" type="ORF">GNZ18_16075</name>
</gene>
<organism evidence="3 4">
    <name type="scientific">Actinomadura litoris</name>
    <dbReference type="NCBI Taxonomy" id="2678616"/>
    <lineage>
        <taxon>Bacteria</taxon>
        <taxon>Bacillati</taxon>
        <taxon>Actinomycetota</taxon>
        <taxon>Actinomycetes</taxon>
        <taxon>Streptosporangiales</taxon>
        <taxon>Thermomonosporaceae</taxon>
        <taxon>Actinomadura</taxon>
    </lineage>
</organism>
<evidence type="ECO:0000256" key="1">
    <source>
        <dbReference type="ARBA" id="ARBA00022527"/>
    </source>
</evidence>
<evidence type="ECO:0000313" key="4">
    <source>
        <dbReference type="Proteomes" id="UP000432015"/>
    </source>
</evidence>
<reference evidence="3 4" key="1">
    <citation type="submission" date="2019-11" db="EMBL/GenBank/DDBJ databases">
        <authorList>
            <person name="Cao P."/>
        </authorList>
    </citation>
    <scope>NUCLEOTIDE SEQUENCE [LARGE SCALE GENOMIC DNA]</scope>
    <source>
        <strain evidence="3 4">NEAU-AAG5</strain>
    </source>
</reference>
<keyword evidence="1" id="KW-0723">Serine/threonine-protein kinase</keyword>
<dbReference type="SUPFAM" id="SSF55874">
    <property type="entry name" value="ATPase domain of HSP90 chaperone/DNA topoisomerase II/histidine kinase"/>
    <property type="match status" value="1"/>
</dbReference>
<dbReference type="PANTHER" id="PTHR35526">
    <property type="entry name" value="ANTI-SIGMA-F FACTOR RSBW-RELATED"/>
    <property type="match status" value="1"/>
</dbReference>
<proteinExistence type="predicted"/>